<comment type="similarity">
    <text evidence="7">Belongs to the SFH family.</text>
</comment>
<keyword evidence="6" id="KW-0175">Coiled coil</keyword>
<feature type="compositionally biased region" description="Basic and acidic residues" evidence="8">
    <location>
        <begin position="334"/>
        <end position="344"/>
    </location>
</feature>
<dbReference type="SUPFAM" id="SSF52087">
    <property type="entry name" value="CRAL/TRIO domain"/>
    <property type="match status" value="1"/>
</dbReference>
<protein>
    <submittedName>
        <fullName evidence="10">Phosphatidylinositol/phosphatidylcholine transfer protein SFH12 isoform C</fullName>
    </submittedName>
</protein>
<evidence type="ECO:0000256" key="2">
    <source>
        <dbReference type="ARBA" id="ARBA00004395"/>
    </source>
</evidence>
<comment type="caution">
    <text evidence="10">The sequence shown here is derived from an EMBL/GenBank/DDBJ whole genome shotgun (WGS) entry which is preliminary data.</text>
</comment>
<evidence type="ECO:0000256" key="4">
    <source>
        <dbReference type="ARBA" id="ARBA00022927"/>
    </source>
</evidence>
<gene>
    <name evidence="10" type="ORF">D0Y65_029230</name>
</gene>
<dbReference type="Pfam" id="PF00650">
    <property type="entry name" value="CRAL_TRIO"/>
    <property type="match status" value="1"/>
</dbReference>
<feature type="domain" description="CRAL-TRIO" evidence="9">
    <location>
        <begin position="117"/>
        <end position="291"/>
    </location>
</feature>
<evidence type="ECO:0000256" key="5">
    <source>
        <dbReference type="ARBA" id="ARBA00023034"/>
    </source>
</evidence>
<organism evidence="10 11">
    <name type="scientific">Glycine soja</name>
    <name type="common">Wild soybean</name>
    <dbReference type="NCBI Taxonomy" id="3848"/>
    <lineage>
        <taxon>Eukaryota</taxon>
        <taxon>Viridiplantae</taxon>
        <taxon>Streptophyta</taxon>
        <taxon>Embryophyta</taxon>
        <taxon>Tracheophyta</taxon>
        <taxon>Spermatophyta</taxon>
        <taxon>Magnoliopsida</taxon>
        <taxon>eudicotyledons</taxon>
        <taxon>Gunneridae</taxon>
        <taxon>Pentapetalae</taxon>
        <taxon>rosids</taxon>
        <taxon>fabids</taxon>
        <taxon>Fabales</taxon>
        <taxon>Fabaceae</taxon>
        <taxon>Papilionoideae</taxon>
        <taxon>50 kb inversion clade</taxon>
        <taxon>NPAAA clade</taxon>
        <taxon>indigoferoid/millettioid clade</taxon>
        <taxon>Phaseoleae</taxon>
        <taxon>Glycine</taxon>
        <taxon>Glycine subgen. Soja</taxon>
    </lineage>
</organism>
<sequence>MSGTMSPKGSFKKKAINASNMLRNSLTRKGRRSSKVMSVEIEDVHDAEELKIVDEFRQALILDELLPAKHDDYHMMLRFLKARKFDIEKTKQMWSEMLKWRKEFGADTITEDFEFKELDEVLQYYPQGHHGVDKDGRPVYIERLGQVDATKMMQVTTMDRYIKYHVKEFERTFDVKFAACSIAAKKHIDQSTTILDVQGVGLKSFSKHARELVTRLQKIDGDNYPETLNRMFIINAGSGFRILWNTVKSFLDPKTTAKINVLGNKYDTKLLEIIDASELPEFLGGTCTCADQGGCMRSDKGPWKDAEVMRMVQNGDHKCSKKSASQGEEEKENSEEHKTSKLEANHTPQLSPVVEEEVPATKTSQPLSPMADKSAVKKVDEKASKPKDLAPTADKTAASTEFSTVMKRMAELEEKIVTINNKPTAMPPEKEQMLNATITRADDLEKQLLATKKALEDSLVKQEELSAYLDKKKKKKKKRFVFLLLKSKSVDAQTRGPDINGKLAFSFCLSGDFPNAPLTSMFNMRTSKYSKRSEEKHLLKIYEL</sequence>
<dbReference type="PROSITE" id="PS50191">
    <property type="entry name" value="CRAL_TRIO"/>
    <property type="match status" value="1"/>
</dbReference>
<keyword evidence="3" id="KW-0813">Transport</keyword>
<dbReference type="SMART" id="SM00516">
    <property type="entry name" value="SEC14"/>
    <property type="match status" value="1"/>
</dbReference>
<evidence type="ECO:0000256" key="1">
    <source>
        <dbReference type="ARBA" id="ARBA00004202"/>
    </source>
</evidence>
<dbReference type="InterPro" id="IPR011074">
    <property type="entry name" value="CRAL/TRIO_N_dom"/>
</dbReference>
<dbReference type="Gene3D" id="1.10.8.20">
    <property type="entry name" value="N-terminal domain of phosphatidylinositol transfer protein sec14p"/>
    <property type="match status" value="1"/>
</dbReference>
<dbReference type="EMBL" id="QZWG01000011">
    <property type="protein sequence ID" value="RZB78751.1"/>
    <property type="molecule type" value="Genomic_DNA"/>
</dbReference>
<dbReference type="GO" id="GO:0005886">
    <property type="term" value="C:plasma membrane"/>
    <property type="evidence" value="ECO:0007669"/>
    <property type="project" value="UniProtKB-SubCell"/>
</dbReference>
<evidence type="ECO:0000256" key="8">
    <source>
        <dbReference type="SAM" id="MobiDB-lite"/>
    </source>
</evidence>
<feature type="region of interest" description="Disordered" evidence="8">
    <location>
        <begin position="314"/>
        <end position="395"/>
    </location>
</feature>
<accession>A0A445HY61</accession>
<comment type="subcellular location">
    <subcellularLocation>
        <location evidence="1">Cell membrane</location>
        <topology evidence="1">Peripheral membrane protein</topology>
    </subcellularLocation>
    <subcellularLocation>
        <location evidence="2">Golgi apparatus membrane</location>
        <topology evidence="2">Peripheral membrane protein</topology>
    </subcellularLocation>
</comment>
<keyword evidence="11" id="KW-1185">Reference proteome</keyword>
<dbReference type="GO" id="GO:0015031">
    <property type="term" value="P:protein transport"/>
    <property type="evidence" value="ECO:0007669"/>
    <property type="project" value="UniProtKB-KW"/>
</dbReference>
<evidence type="ECO:0000313" key="11">
    <source>
        <dbReference type="Proteomes" id="UP000289340"/>
    </source>
</evidence>
<dbReference type="InterPro" id="IPR036865">
    <property type="entry name" value="CRAL-TRIO_dom_sf"/>
</dbReference>
<dbReference type="Pfam" id="PF03765">
    <property type="entry name" value="CRAL_TRIO_N"/>
    <property type="match status" value="1"/>
</dbReference>
<dbReference type="SUPFAM" id="SSF46938">
    <property type="entry name" value="CRAL/TRIO N-terminal domain"/>
    <property type="match status" value="1"/>
</dbReference>
<keyword evidence="5" id="KW-0333">Golgi apparatus</keyword>
<dbReference type="GO" id="GO:0000139">
    <property type="term" value="C:Golgi membrane"/>
    <property type="evidence" value="ECO:0007669"/>
    <property type="project" value="UniProtKB-SubCell"/>
</dbReference>
<dbReference type="InterPro" id="IPR036273">
    <property type="entry name" value="CRAL/TRIO_N_dom_sf"/>
</dbReference>
<dbReference type="CDD" id="cd00170">
    <property type="entry name" value="SEC14"/>
    <property type="match status" value="1"/>
</dbReference>
<dbReference type="InterPro" id="IPR051026">
    <property type="entry name" value="PI/PC_transfer"/>
</dbReference>
<dbReference type="InterPro" id="IPR001251">
    <property type="entry name" value="CRAL-TRIO_dom"/>
</dbReference>
<dbReference type="AlphaFoldDB" id="A0A445HY61"/>
<name>A0A445HY61_GLYSO</name>
<dbReference type="Proteomes" id="UP000289340">
    <property type="component" value="Chromosome 11"/>
</dbReference>
<evidence type="ECO:0000259" key="9">
    <source>
        <dbReference type="PROSITE" id="PS50191"/>
    </source>
</evidence>
<evidence type="ECO:0000313" key="10">
    <source>
        <dbReference type="EMBL" id="RZB78751.1"/>
    </source>
</evidence>
<evidence type="ECO:0000256" key="6">
    <source>
        <dbReference type="ARBA" id="ARBA00023054"/>
    </source>
</evidence>
<dbReference type="SMART" id="SM01100">
    <property type="entry name" value="CRAL_TRIO_N"/>
    <property type="match status" value="1"/>
</dbReference>
<dbReference type="PANTHER" id="PTHR45657">
    <property type="entry name" value="CRAL-TRIO DOMAIN-CONTAINING PROTEIN YKL091C-RELATED"/>
    <property type="match status" value="1"/>
</dbReference>
<dbReference type="PRINTS" id="PR00180">
    <property type="entry name" value="CRETINALDHBP"/>
</dbReference>
<dbReference type="Gene3D" id="3.40.525.10">
    <property type="entry name" value="CRAL-TRIO lipid binding domain"/>
    <property type="match status" value="1"/>
</dbReference>
<feature type="compositionally biased region" description="Basic and acidic residues" evidence="8">
    <location>
        <begin position="374"/>
        <end position="388"/>
    </location>
</feature>
<evidence type="ECO:0000256" key="7">
    <source>
        <dbReference type="ARBA" id="ARBA00038020"/>
    </source>
</evidence>
<reference evidence="10 11" key="1">
    <citation type="submission" date="2018-09" db="EMBL/GenBank/DDBJ databases">
        <title>A high-quality reference genome of wild soybean provides a powerful tool to mine soybean genomes.</title>
        <authorList>
            <person name="Xie M."/>
            <person name="Chung C.Y.L."/>
            <person name="Li M.-W."/>
            <person name="Wong F.-L."/>
            <person name="Chan T.-F."/>
            <person name="Lam H.-M."/>
        </authorList>
    </citation>
    <scope>NUCLEOTIDE SEQUENCE [LARGE SCALE GENOMIC DNA]</scope>
    <source>
        <strain evidence="11">cv. W05</strain>
        <tissue evidence="10">Hypocotyl of etiolated seedlings</tissue>
    </source>
</reference>
<proteinExistence type="inferred from homology"/>
<keyword evidence="4" id="KW-0653">Protein transport</keyword>
<evidence type="ECO:0000256" key="3">
    <source>
        <dbReference type="ARBA" id="ARBA00022448"/>
    </source>
</evidence>
<dbReference type="PANTHER" id="PTHR45657:SF68">
    <property type="entry name" value="PHOSPHATIDYLINOSITOL_PHOSPHATIDYLCHOLINE TRANSFER PROTEIN SFH10"/>
    <property type="match status" value="1"/>
</dbReference>
<dbReference type="FunFam" id="3.40.525.10:FF:000011">
    <property type="entry name" value="SEC14 cytosolic factor"/>
    <property type="match status" value="1"/>
</dbReference>